<proteinExistence type="predicted"/>
<accession>A0ABD3GXY5</accession>
<dbReference type="EMBL" id="JBJQOH010000006">
    <property type="protein sequence ID" value="KAL3682646.1"/>
    <property type="molecule type" value="Genomic_DNA"/>
</dbReference>
<dbReference type="PANTHER" id="PTHR11005">
    <property type="entry name" value="LYSOSOMAL ACID LIPASE-RELATED"/>
    <property type="match status" value="1"/>
</dbReference>
<keyword evidence="4" id="KW-1185">Reference proteome</keyword>
<protein>
    <recommendedName>
        <fullName evidence="2">Partial AB-hydrolase lipase domain-containing protein</fullName>
    </recommendedName>
</protein>
<dbReference type="InterPro" id="IPR029058">
    <property type="entry name" value="AB_hydrolase_fold"/>
</dbReference>
<dbReference type="Proteomes" id="UP001633002">
    <property type="component" value="Unassembled WGS sequence"/>
</dbReference>
<dbReference type="AlphaFoldDB" id="A0ABD3GXY5"/>
<evidence type="ECO:0000313" key="4">
    <source>
        <dbReference type="Proteomes" id="UP001633002"/>
    </source>
</evidence>
<organism evidence="3 4">
    <name type="scientific">Riccia sorocarpa</name>
    <dbReference type="NCBI Taxonomy" id="122646"/>
    <lineage>
        <taxon>Eukaryota</taxon>
        <taxon>Viridiplantae</taxon>
        <taxon>Streptophyta</taxon>
        <taxon>Embryophyta</taxon>
        <taxon>Marchantiophyta</taxon>
        <taxon>Marchantiopsida</taxon>
        <taxon>Marchantiidae</taxon>
        <taxon>Marchantiales</taxon>
        <taxon>Ricciaceae</taxon>
        <taxon>Riccia</taxon>
    </lineage>
</organism>
<comment type="caution">
    <text evidence="3">The sequence shown here is derived from an EMBL/GenBank/DDBJ whole genome shotgun (WGS) entry which is preliminary data.</text>
</comment>
<feature type="chain" id="PRO_5044769233" description="Partial AB-hydrolase lipase domain-containing protein" evidence="1">
    <location>
        <begin position="28"/>
        <end position="294"/>
    </location>
</feature>
<feature type="domain" description="Partial AB-hydrolase lipase" evidence="2">
    <location>
        <begin position="38"/>
        <end position="94"/>
    </location>
</feature>
<sequence length="294" mass="32516">MMASVLMRGVLIALVFLTLLEIHSVQAQGTLATSLCDEFILPNGYPCQEITTQDGFLLGLYNIPFGRNRANRALGPPVLLVPGVLSGGDNYLLRGPNNSLGFLLADAGYDVYIGNNRNGYWDWTFDELAAFDLPSLVNYVYNRRGSKKLFYIGHSQAGGLANGDYVDSTTLRTIVCNSDPTICQLLGTPSAFVKQTAQLRKFDRGTTENLQRYGQATPPFYNLSQFPSSSFPQLFFTGGIDQIADPIDVARLLRELPNAGNRRVINLPLYGHEDLILSNRANLDLFPDTFFRSN</sequence>
<reference evidence="3 4" key="1">
    <citation type="submission" date="2024-09" db="EMBL/GenBank/DDBJ databases">
        <title>Chromosome-scale assembly of Riccia sorocarpa.</title>
        <authorList>
            <person name="Paukszto L."/>
        </authorList>
    </citation>
    <scope>NUCLEOTIDE SEQUENCE [LARGE SCALE GENOMIC DNA]</scope>
    <source>
        <strain evidence="3">LP-2024</strain>
        <tissue evidence="3">Aerial parts of the thallus</tissue>
    </source>
</reference>
<evidence type="ECO:0000313" key="3">
    <source>
        <dbReference type="EMBL" id="KAL3682646.1"/>
    </source>
</evidence>
<evidence type="ECO:0000259" key="2">
    <source>
        <dbReference type="Pfam" id="PF04083"/>
    </source>
</evidence>
<dbReference type="SUPFAM" id="SSF53474">
    <property type="entry name" value="alpha/beta-Hydrolases"/>
    <property type="match status" value="1"/>
</dbReference>
<name>A0ABD3GXY5_9MARC</name>
<gene>
    <name evidence="3" type="ORF">R1sor_000668</name>
</gene>
<evidence type="ECO:0000256" key="1">
    <source>
        <dbReference type="SAM" id="SignalP"/>
    </source>
</evidence>
<feature type="signal peptide" evidence="1">
    <location>
        <begin position="1"/>
        <end position="27"/>
    </location>
</feature>
<dbReference type="InterPro" id="IPR006693">
    <property type="entry name" value="AB_hydrolase_lipase"/>
</dbReference>
<keyword evidence="1" id="KW-0732">Signal</keyword>
<dbReference type="Pfam" id="PF04083">
    <property type="entry name" value="Abhydro_lipase"/>
    <property type="match status" value="1"/>
</dbReference>
<dbReference type="Gene3D" id="3.40.50.1820">
    <property type="entry name" value="alpha/beta hydrolase"/>
    <property type="match status" value="2"/>
</dbReference>